<keyword evidence="6" id="KW-0966">Cell projection</keyword>
<dbReference type="GO" id="GO:0009425">
    <property type="term" value="C:bacterial-type flagellum basal body"/>
    <property type="evidence" value="ECO:0007669"/>
    <property type="project" value="UniProtKB-SubCell"/>
</dbReference>
<proteinExistence type="inferred from homology"/>
<dbReference type="Pfam" id="PF22692">
    <property type="entry name" value="LlgE_F_G_D1"/>
    <property type="match status" value="1"/>
</dbReference>
<dbReference type="KEGG" id="mcui:G8O30_12355"/>
<dbReference type="PANTHER" id="PTHR30435:SF19">
    <property type="entry name" value="FLAGELLAR BASAL-BODY ROD PROTEIN FLGG"/>
    <property type="match status" value="1"/>
</dbReference>
<name>A0A7S8HGM0_9BACI</name>
<dbReference type="InterPro" id="IPR037925">
    <property type="entry name" value="FlgE/F/G-like"/>
</dbReference>
<reference evidence="6 7" key="1">
    <citation type="submission" date="2019-07" db="EMBL/GenBank/DDBJ databases">
        <title>Genome sequence of 2 isolates from Red Sea Mangroves.</title>
        <authorList>
            <person name="Sefrji F."/>
            <person name="Michoud G."/>
            <person name="Merlino G."/>
            <person name="Daffonchio D."/>
        </authorList>
    </citation>
    <scope>NUCLEOTIDE SEQUENCE [LARGE SCALE GENOMIC DNA]</scope>
    <source>
        <strain evidence="6 7">R1DC41</strain>
    </source>
</reference>
<protein>
    <submittedName>
        <fullName evidence="6">Flagellar hook-basal body protein</fullName>
    </submittedName>
</protein>
<keyword evidence="2" id="KW-0975">Bacterial flagellum</keyword>
<dbReference type="Pfam" id="PF00460">
    <property type="entry name" value="Flg_bb_rod"/>
    <property type="match status" value="1"/>
</dbReference>
<dbReference type="AlphaFoldDB" id="A0A7S8HGM0"/>
<organism evidence="6 7">
    <name type="scientific">Mangrovibacillus cuniculi</name>
    <dbReference type="NCBI Taxonomy" id="2593652"/>
    <lineage>
        <taxon>Bacteria</taxon>
        <taxon>Bacillati</taxon>
        <taxon>Bacillota</taxon>
        <taxon>Bacilli</taxon>
        <taxon>Bacillales</taxon>
        <taxon>Bacillaceae</taxon>
        <taxon>Mangrovibacillus</taxon>
    </lineage>
</organism>
<dbReference type="SUPFAM" id="SSF117143">
    <property type="entry name" value="Flagellar hook protein flgE"/>
    <property type="match status" value="1"/>
</dbReference>
<evidence type="ECO:0000313" key="7">
    <source>
        <dbReference type="Proteomes" id="UP000593626"/>
    </source>
</evidence>
<dbReference type="NCBIfam" id="TIGR03506">
    <property type="entry name" value="FlgEFG_subfam"/>
    <property type="match status" value="1"/>
</dbReference>
<dbReference type="InterPro" id="IPR020013">
    <property type="entry name" value="Flagellar_FlgE/F/G"/>
</dbReference>
<feature type="domain" description="Flagellar hook protein FlgE/F/G-like D1" evidence="5">
    <location>
        <begin position="118"/>
        <end position="179"/>
    </location>
</feature>
<comment type="subcellular location">
    <subcellularLocation>
        <location evidence="2">Bacterial flagellum basal body</location>
    </subcellularLocation>
</comment>
<dbReference type="InterPro" id="IPR053967">
    <property type="entry name" value="LlgE_F_G-like_D1"/>
</dbReference>
<dbReference type="Pfam" id="PF06429">
    <property type="entry name" value="Flg_bbr_C"/>
    <property type="match status" value="1"/>
</dbReference>
<comment type="similarity">
    <text evidence="1 2">Belongs to the flagella basal body rod proteins family.</text>
</comment>
<dbReference type="EMBL" id="CP049742">
    <property type="protein sequence ID" value="QPC47691.1"/>
    <property type="molecule type" value="Genomic_DNA"/>
</dbReference>
<dbReference type="Proteomes" id="UP000593626">
    <property type="component" value="Chromosome"/>
</dbReference>
<keyword evidence="7" id="KW-1185">Reference proteome</keyword>
<dbReference type="GO" id="GO:0071978">
    <property type="term" value="P:bacterial-type flagellum-dependent swarming motility"/>
    <property type="evidence" value="ECO:0007669"/>
    <property type="project" value="TreeGrafter"/>
</dbReference>
<dbReference type="RefSeq" id="WP_239672366.1">
    <property type="nucleotide sequence ID" value="NZ_CP049742.1"/>
</dbReference>
<gene>
    <name evidence="6" type="ORF">G8O30_12355</name>
</gene>
<evidence type="ECO:0000256" key="1">
    <source>
        <dbReference type="ARBA" id="ARBA00009677"/>
    </source>
</evidence>
<dbReference type="InterPro" id="IPR001444">
    <property type="entry name" value="Flag_bb_rod_N"/>
</dbReference>
<evidence type="ECO:0000256" key="2">
    <source>
        <dbReference type="RuleBase" id="RU362116"/>
    </source>
</evidence>
<evidence type="ECO:0000259" key="5">
    <source>
        <dbReference type="Pfam" id="PF22692"/>
    </source>
</evidence>
<sequence>MLRGFYTAASGMLTQQRRTEMLTNNMANANTPGFKADQASLRAFPEMLLQRMEEGGSIPTENGLRLPISPSIGSLNTGVYMQEGLPQFMQGALRQTDLTTDIALADIDIPVDEESGLQGVTFFTIQNAQGDIRYTRNGNFTLDGAGFLTMPDGSYVLSTEGQPIQLQSDQFTVRQDGVILENNEEIAQLGIAFSAQPQAMVKEGNGHYRLENGQENPVLPSAYANQDVRFDLRQGYIERSNVDVTRTMTDMMTAYRTFEANQKVLQAYDRSLEKAVTEIGRIG</sequence>
<evidence type="ECO:0000259" key="3">
    <source>
        <dbReference type="Pfam" id="PF00460"/>
    </source>
</evidence>
<evidence type="ECO:0000313" key="6">
    <source>
        <dbReference type="EMBL" id="QPC47691.1"/>
    </source>
</evidence>
<feature type="domain" description="Flagellar basal body rod protein N-terminal" evidence="3">
    <location>
        <begin position="5"/>
        <end position="35"/>
    </location>
</feature>
<keyword evidence="6" id="KW-0969">Cilium</keyword>
<evidence type="ECO:0000259" key="4">
    <source>
        <dbReference type="Pfam" id="PF06429"/>
    </source>
</evidence>
<dbReference type="PROSITE" id="PS00588">
    <property type="entry name" value="FLAGELLA_BB_ROD"/>
    <property type="match status" value="1"/>
</dbReference>
<keyword evidence="6" id="KW-0282">Flagellum</keyword>
<dbReference type="InterPro" id="IPR010930">
    <property type="entry name" value="Flg_bb/hook_C_dom"/>
</dbReference>
<accession>A0A7S8HGM0</accession>
<feature type="domain" description="Flagellar basal-body/hook protein C-terminal" evidence="4">
    <location>
        <begin position="233"/>
        <end position="276"/>
    </location>
</feature>
<dbReference type="PANTHER" id="PTHR30435">
    <property type="entry name" value="FLAGELLAR PROTEIN"/>
    <property type="match status" value="1"/>
</dbReference>
<dbReference type="InterPro" id="IPR019776">
    <property type="entry name" value="Flagellar_basal_body_rod_CS"/>
</dbReference>